<dbReference type="AlphaFoldDB" id="A0ABD5RHT4"/>
<evidence type="ECO:0000313" key="3">
    <source>
        <dbReference type="Proteomes" id="UP001596099"/>
    </source>
</evidence>
<evidence type="ECO:0000256" key="1">
    <source>
        <dbReference type="SAM" id="MobiDB-lite"/>
    </source>
</evidence>
<organism evidence="2 3">
    <name type="scientific">Halomarina salina</name>
    <dbReference type="NCBI Taxonomy" id="1872699"/>
    <lineage>
        <taxon>Archaea</taxon>
        <taxon>Methanobacteriati</taxon>
        <taxon>Methanobacteriota</taxon>
        <taxon>Stenosarchaea group</taxon>
        <taxon>Halobacteria</taxon>
        <taxon>Halobacteriales</taxon>
        <taxon>Natronomonadaceae</taxon>
        <taxon>Halomarina</taxon>
    </lineage>
</organism>
<proteinExistence type="predicted"/>
<gene>
    <name evidence="2" type="ORF">ACFPYI_02290</name>
</gene>
<name>A0ABD5RHT4_9EURY</name>
<dbReference type="InterPro" id="IPR011330">
    <property type="entry name" value="Glyco_hydro/deAcase_b/a-brl"/>
</dbReference>
<protein>
    <submittedName>
        <fullName evidence="2">Polysaccharide deacetylase family protein</fullName>
    </submittedName>
</protein>
<dbReference type="CDD" id="cd10931">
    <property type="entry name" value="CE4_u7"/>
    <property type="match status" value="1"/>
</dbReference>
<dbReference type="SUPFAM" id="SSF88713">
    <property type="entry name" value="Glycoside hydrolase/deacetylase"/>
    <property type="match status" value="1"/>
</dbReference>
<evidence type="ECO:0000313" key="2">
    <source>
        <dbReference type="EMBL" id="MFC5970151.1"/>
    </source>
</evidence>
<keyword evidence="3" id="KW-1185">Reference proteome</keyword>
<dbReference type="EMBL" id="JBHSQH010000001">
    <property type="protein sequence ID" value="MFC5970151.1"/>
    <property type="molecule type" value="Genomic_DNA"/>
</dbReference>
<comment type="caution">
    <text evidence="2">The sequence shown here is derived from an EMBL/GenBank/DDBJ whole genome shotgun (WGS) entry which is preliminary data.</text>
</comment>
<dbReference type="RefSeq" id="WP_247418832.1">
    <property type="nucleotide sequence ID" value="NZ_JALLGW010000002.1"/>
</dbReference>
<feature type="region of interest" description="Disordered" evidence="1">
    <location>
        <begin position="1"/>
        <end position="20"/>
    </location>
</feature>
<reference evidence="2 3" key="1">
    <citation type="journal article" date="2019" name="Int. J. Syst. Evol. Microbiol.">
        <title>The Global Catalogue of Microorganisms (GCM) 10K type strain sequencing project: providing services to taxonomists for standard genome sequencing and annotation.</title>
        <authorList>
            <consortium name="The Broad Institute Genomics Platform"/>
            <consortium name="The Broad Institute Genome Sequencing Center for Infectious Disease"/>
            <person name="Wu L."/>
            <person name="Ma J."/>
        </authorList>
    </citation>
    <scope>NUCLEOTIDE SEQUENCE [LARGE SCALE GENOMIC DNA]</scope>
    <source>
        <strain evidence="2 3">CGMCC 1.12543</strain>
    </source>
</reference>
<dbReference type="Proteomes" id="UP001596099">
    <property type="component" value="Unassembled WGS sequence"/>
</dbReference>
<sequence length="327" mass="37523">MTDAPNRGDGEQNLGEPSGLDDLDDYTFALCLTHDVDRLTEGYRGLYYALRNRDPSRLRTLHPQRESYWQFDTIVDLEASLGVRSSFNVLVEKDLFAELPPREWVKPRNWLLYRGRYDVQSPAVADTVRQLDAGGWEVGLHGSYDSYRDTDRLRYEKGVVESVVDHEIRGGRQHYLNLDVPETWHRHADVGLGYDTTLGASQSYGFDHGYGVRRPFDDFLVFPLTLMDIALPDVSNNPERAWRECERLLAEARDNGAVMTVDWHQRCFSETAFPYYGRLYRALVERALEMGAWVGPPGDLYEYLQEDAETLERLTTTEDGPSPSLQS</sequence>
<dbReference type="Gene3D" id="3.20.20.370">
    <property type="entry name" value="Glycoside hydrolase/deacetylase"/>
    <property type="match status" value="1"/>
</dbReference>
<accession>A0ABD5RHT4</accession>
<feature type="compositionally biased region" description="Basic and acidic residues" evidence="1">
    <location>
        <begin position="1"/>
        <end position="10"/>
    </location>
</feature>